<dbReference type="CDD" id="cd12148">
    <property type="entry name" value="fungal_TF_MHR"/>
    <property type="match status" value="1"/>
</dbReference>
<protein>
    <submittedName>
        <fullName evidence="6">Fungal specific transcription factor</fullName>
    </submittedName>
</protein>
<dbReference type="CDD" id="cd00067">
    <property type="entry name" value="GAL4"/>
    <property type="match status" value="1"/>
</dbReference>
<feature type="compositionally biased region" description="Pro residues" evidence="4">
    <location>
        <begin position="126"/>
        <end position="146"/>
    </location>
</feature>
<keyword evidence="7" id="KW-1185">Reference proteome</keyword>
<evidence type="ECO:0000313" key="7">
    <source>
        <dbReference type="Proteomes" id="UP001063166"/>
    </source>
</evidence>
<keyword evidence="3" id="KW-0539">Nucleus</keyword>
<evidence type="ECO:0000259" key="5">
    <source>
        <dbReference type="PROSITE" id="PS50048"/>
    </source>
</evidence>
<evidence type="ECO:0000256" key="2">
    <source>
        <dbReference type="ARBA" id="ARBA00022723"/>
    </source>
</evidence>
<comment type="subcellular location">
    <subcellularLocation>
        <location evidence="1">Nucleus</location>
    </subcellularLocation>
</comment>
<keyword evidence="2" id="KW-0479">Metal-binding</keyword>
<dbReference type="InterPro" id="IPR036864">
    <property type="entry name" value="Zn2-C6_fun-type_DNA-bd_sf"/>
</dbReference>
<evidence type="ECO:0000256" key="4">
    <source>
        <dbReference type="SAM" id="MobiDB-lite"/>
    </source>
</evidence>
<dbReference type="SMART" id="SM00066">
    <property type="entry name" value="GAL4"/>
    <property type="match status" value="1"/>
</dbReference>
<evidence type="ECO:0000256" key="3">
    <source>
        <dbReference type="ARBA" id="ARBA00023242"/>
    </source>
</evidence>
<comment type="caution">
    <text evidence="6">The sequence shown here is derived from an EMBL/GenBank/DDBJ whole genome shotgun (WGS) entry which is preliminary data.</text>
</comment>
<dbReference type="OrthoDB" id="424974at2759"/>
<dbReference type="Pfam" id="PF04082">
    <property type="entry name" value="Fungal_trans"/>
    <property type="match status" value="1"/>
</dbReference>
<dbReference type="AlphaFoldDB" id="A0A9P3PXB2"/>
<dbReference type="InterPro" id="IPR001138">
    <property type="entry name" value="Zn2Cys6_DnaBD"/>
</dbReference>
<name>A0A9P3PXB2_LYOSH</name>
<dbReference type="Gene3D" id="4.10.240.10">
    <property type="entry name" value="Zn(2)-C6 fungal-type DNA-binding domain"/>
    <property type="match status" value="1"/>
</dbReference>
<sequence>MPPAGRDGKEKDGAPKVRRKPGRVPTSCAECRRLKLRCDKNVPCEKCVSRGCGSICPDGSLTPGKGNRLVLANTEELHDRIETLCTRIRELENALRSLQESVSDEPHPLLQKDVLQPVTPRTLRPPRAPTPAVDPSPPTTVPPPPEEPPDHTQSQAPQADDESFADAFGTLSIGVRSECSFFGTTARPEYLIQASTHQPSQANPLPPRLSKRLIELSELQACDAALGREIFSLLPTLSEAIHLCEIYQEHGKFMYTPVPRRELFDEILTAVYRVDSFEALTLHHSLALLLIVFAIAALFDTDREPYSTGAQEFYLLSRATLRFNPRTTRTSIQALIHIAQYLDFSDWNSTESNAAWTYVGQAVRLGHSAGLHLNGTRWNLSDPNVQRRSRLFWQLFHLDTWTSFYFGRPPTMTTSYIDSPIPKDPTELSNGDREAPGSFHIWNWQYTVLLRSIIDTAFGSKQPDYHAVLDMDRRIRDFPVPLIWRPVCDPGQSTPLALHIQRWIILSTKEITLLNLHRAYFARALQEMPTDLARHRYIPSVMAIYRSAWRLIQGLQLAWKIAPHPIARTGLPWSQALSAAIVMCLLVTRVPASILAGPAFAELHVLLELFQDAAPAAPSAAHLLDTIHNLHKKAYDVIEHVAPPDAASPPPSDTELDRWGGKTHLLAEVGAPDAATSGTSEAMTLTVGPDNHFSAANVNHMHPTLAQDMRSFDVGAPAFNIVDNLFDYPASTTPPVVPQQPPIPDLSAADASFFSTSAFHTYHPQPPTASFEQAAPILDSTWQSFVEQLGF</sequence>
<feature type="compositionally biased region" description="Basic and acidic residues" evidence="4">
    <location>
        <begin position="1"/>
        <end position="15"/>
    </location>
</feature>
<reference evidence="6" key="1">
    <citation type="submission" date="2022-07" db="EMBL/GenBank/DDBJ databases">
        <title>The genome of Lyophyllum shimeji provides insight into the initial evolution of ectomycorrhizal fungal genome.</title>
        <authorList>
            <person name="Kobayashi Y."/>
            <person name="Shibata T."/>
            <person name="Hirakawa H."/>
            <person name="Shigenobu S."/>
            <person name="Nishiyama T."/>
            <person name="Yamada A."/>
            <person name="Hasebe M."/>
            <person name="Kawaguchi M."/>
        </authorList>
    </citation>
    <scope>NUCLEOTIDE SEQUENCE</scope>
    <source>
        <strain evidence="6">AT787</strain>
    </source>
</reference>
<evidence type="ECO:0000256" key="1">
    <source>
        <dbReference type="ARBA" id="ARBA00004123"/>
    </source>
</evidence>
<dbReference type="Proteomes" id="UP001063166">
    <property type="component" value="Unassembled WGS sequence"/>
</dbReference>
<dbReference type="GO" id="GO:0003677">
    <property type="term" value="F:DNA binding"/>
    <property type="evidence" value="ECO:0007669"/>
    <property type="project" value="InterPro"/>
</dbReference>
<dbReference type="PROSITE" id="PS50048">
    <property type="entry name" value="ZN2_CY6_FUNGAL_2"/>
    <property type="match status" value="1"/>
</dbReference>
<dbReference type="PANTHER" id="PTHR31001">
    <property type="entry name" value="UNCHARACTERIZED TRANSCRIPTIONAL REGULATORY PROTEIN"/>
    <property type="match status" value="1"/>
</dbReference>
<dbReference type="InterPro" id="IPR050613">
    <property type="entry name" value="Sec_Metabolite_Reg"/>
</dbReference>
<dbReference type="GO" id="GO:0000981">
    <property type="term" value="F:DNA-binding transcription factor activity, RNA polymerase II-specific"/>
    <property type="evidence" value="ECO:0007669"/>
    <property type="project" value="InterPro"/>
</dbReference>
<dbReference type="EMBL" id="BRPK01000014">
    <property type="protein sequence ID" value="GLB43693.1"/>
    <property type="molecule type" value="Genomic_DNA"/>
</dbReference>
<dbReference type="GO" id="GO:0008270">
    <property type="term" value="F:zinc ion binding"/>
    <property type="evidence" value="ECO:0007669"/>
    <property type="project" value="InterPro"/>
</dbReference>
<dbReference type="GO" id="GO:0005634">
    <property type="term" value="C:nucleus"/>
    <property type="evidence" value="ECO:0007669"/>
    <property type="project" value="UniProtKB-SubCell"/>
</dbReference>
<organism evidence="6 7">
    <name type="scientific">Lyophyllum shimeji</name>
    <name type="common">Hon-shimeji</name>
    <name type="synonym">Tricholoma shimeji</name>
    <dbReference type="NCBI Taxonomy" id="47721"/>
    <lineage>
        <taxon>Eukaryota</taxon>
        <taxon>Fungi</taxon>
        <taxon>Dikarya</taxon>
        <taxon>Basidiomycota</taxon>
        <taxon>Agaricomycotina</taxon>
        <taxon>Agaricomycetes</taxon>
        <taxon>Agaricomycetidae</taxon>
        <taxon>Agaricales</taxon>
        <taxon>Tricholomatineae</taxon>
        <taxon>Lyophyllaceae</taxon>
        <taxon>Lyophyllum</taxon>
    </lineage>
</organism>
<dbReference type="SUPFAM" id="SSF57701">
    <property type="entry name" value="Zn2/Cys6 DNA-binding domain"/>
    <property type="match status" value="1"/>
</dbReference>
<accession>A0A9P3PXB2</accession>
<dbReference type="InterPro" id="IPR007219">
    <property type="entry name" value="XnlR_reg_dom"/>
</dbReference>
<dbReference type="PROSITE" id="PS00463">
    <property type="entry name" value="ZN2_CY6_FUNGAL_1"/>
    <property type="match status" value="1"/>
</dbReference>
<dbReference type="SMART" id="SM00906">
    <property type="entry name" value="Fungal_trans"/>
    <property type="match status" value="1"/>
</dbReference>
<feature type="domain" description="Zn(2)-C6 fungal-type" evidence="5">
    <location>
        <begin position="27"/>
        <end position="56"/>
    </location>
</feature>
<feature type="region of interest" description="Disordered" evidence="4">
    <location>
        <begin position="99"/>
        <end position="161"/>
    </location>
</feature>
<dbReference type="GO" id="GO:0006351">
    <property type="term" value="P:DNA-templated transcription"/>
    <property type="evidence" value="ECO:0007669"/>
    <property type="project" value="InterPro"/>
</dbReference>
<evidence type="ECO:0000313" key="6">
    <source>
        <dbReference type="EMBL" id="GLB43693.1"/>
    </source>
</evidence>
<gene>
    <name evidence="6" type="ORF">LshimejAT787_1402050</name>
</gene>
<dbReference type="PANTHER" id="PTHR31001:SF56">
    <property type="entry name" value="ZN(2)-C6 FUNGAL-TYPE DOMAIN-CONTAINING PROTEIN"/>
    <property type="match status" value="1"/>
</dbReference>
<proteinExistence type="predicted"/>
<feature type="region of interest" description="Disordered" evidence="4">
    <location>
        <begin position="1"/>
        <end position="24"/>
    </location>
</feature>